<evidence type="ECO:0000256" key="4">
    <source>
        <dbReference type="ARBA" id="ARBA00022741"/>
    </source>
</evidence>
<evidence type="ECO:0000259" key="8">
    <source>
        <dbReference type="Pfam" id="PF18052"/>
    </source>
</evidence>
<dbReference type="PRINTS" id="PR00364">
    <property type="entry name" value="DISEASERSIST"/>
</dbReference>
<evidence type="ECO:0000259" key="10">
    <source>
        <dbReference type="Pfam" id="PF25019"/>
    </source>
</evidence>
<dbReference type="GO" id="GO:0005524">
    <property type="term" value="F:ATP binding"/>
    <property type="evidence" value="ECO:0007669"/>
    <property type="project" value="UniProtKB-KW"/>
</dbReference>
<dbReference type="Pfam" id="PF00931">
    <property type="entry name" value="NB-ARC"/>
    <property type="match status" value="1"/>
</dbReference>
<dbReference type="Gene3D" id="3.40.50.300">
    <property type="entry name" value="P-loop containing nucleotide triphosphate hydrolases"/>
    <property type="match status" value="1"/>
</dbReference>
<feature type="domain" description="NB-ARC" evidence="7">
    <location>
        <begin position="223"/>
        <end position="381"/>
    </location>
</feature>
<dbReference type="InterPro" id="IPR036388">
    <property type="entry name" value="WH-like_DNA-bd_sf"/>
</dbReference>
<evidence type="ECO:0000256" key="6">
    <source>
        <dbReference type="ARBA" id="ARBA00022840"/>
    </source>
</evidence>
<evidence type="ECO:0000313" key="12">
    <source>
        <dbReference type="Proteomes" id="UP000006038"/>
    </source>
</evidence>
<name>J3KWZ2_ORYBR</name>
<dbReference type="Gene3D" id="1.10.10.10">
    <property type="entry name" value="Winged helix-like DNA-binding domain superfamily/Winged helix DNA-binding domain"/>
    <property type="match status" value="1"/>
</dbReference>
<evidence type="ECO:0000256" key="1">
    <source>
        <dbReference type="ARBA" id="ARBA00008894"/>
    </source>
</evidence>
<dbReference type="Pfam" id="PF18052">
    <property type="entry name" value="Rx_N"/>
    <property type="match status" value="1"/>
</dbReference>
<dbReference type="SUPFAM" id="SSF52540">
    <property type="entry name" value="P-loop containing nucleoside triphosphate hydrolases"/>
    <property type="match status" value="1"/>
</dbReference>
<evidence type="ECO:0000259" key="9">
    <source>
        <dbReference type="Pfam" id="PF23559"/>
    </source>
</evidence>
<comment type="similarity">
    <text evidence="1">Belongs to the disease resistance NB-LRR family.</text>
</comment>
<feature type="domain" description="R13L1/DRL21-like LRR repeat region" evidence="10">
    <location>
        <begin position="748"/>
        <end position="875"/>
    </location>
</feature>
<dbReference type="GO" id="GO:0006952">
    <property type="term" value="P:defense response"/>
    <property type="evidence" value="ECO:0007669"/>
    <property type="project" value="UniProtKB-KW"/>
</dbReference>
<dbReference type="Gene3D" id="1.10.8.430">
    <property type="entry name" value="Helical domain of apoptotic protease-activating factors"/>
    <property type="match status" value="1"/>
</dbReference>
<dbReference type="Gramene" id="OB01G14980.1">
    <property type="protein sequence ID" value="OB01G14980.1"/>
    <property type="gene ID" value="OB01G14980"/>
</dbReference>
<dbReference type="InterPro" id="IPR027417">
    <property type="entry name" value="P-loop_NTPase"/>
</dbReference>
<feature type="domain" description="Disease resistance N-terminal" evidence="8">
    <location>
        <begin position="14"/>
        <end position="90"/>
    </location>
</feature>
<dbReference type="Pfam" id="PF23559">
    <property type="entry name" value="WHD_DRP"/>
    <property type="match status" value="1"/>
</dbReference>
<accession>J3KWZ2</accession>
<dbReference type="Gene3D" id="3.80.10.10">
    <property type="entry name" value="Ribonuclease Inhibitor"/>
    <property type="match status" value="3"/>
</dbReference>
<evidence type="ECO:0000256" key="3">
    <source>
        <dbReference type="ARBA" id="ARBA00022737"/>
    </source>
</evidence>
<dbReference type="InterPro" id="IPR058922">
    <property type="entry name" value="WHD_DRP"/>
</dbReference>
<protein>
    <recommendedName>
        <fullName evidence="13">NB-ARC domain-containing protein</fullName>
    </recommendedName>
</protein>
<evidence type="ECO:0000256" key="5">
    <source>
        <dbReference type="ARBA" id="ARBA00022821"/>
    </source>
</evidence>
<dbReference type="PANTHER" id="PTHR36766">
    <property type="entry name" value="PLANT BROAD-SPECTRUM MILDEW RESISTANCE PROTEIN RPW8"/>
    <property type="match status" value="1"/>
</dbReference>
<organism evidence="11">
    <name type="scientific">Oryza brachyantha</name>
    <name type="common">malo sina</name>
    <dbReference type="NCBI Taxonomy" id="4533"/>
    <lineage>
        <taxon>Eukaryota</taxon>
        <taxon>Viridiplantae</taxon>
        <taxon>Streptophyta</taxon>
        <taxon>Embryophyta</taxon>
        <taxon>Tracheophyta</taxon>
        <taxon>Spermatophyta</taxon>
        <taxon>Magnoliopsida</taxon>
        <taxon>Liliopsida</taxon>
        <taxon>Poales</taxon>
        <taxon>Poaceae</taxon>
        <taxon>BOP clade</taxon>
        <taxon>Oryzoideae</taxon>
        <taxon>Oryzeae</taxon>
        <taxon>Oryzinae</taxon>
        <taxon>Oryza</taxon>
    </lineage>
</organism>
<sequence length="1296" mass="146179">MDSGIVVSTIGIFMQVIFDKYLSSKLEQWAGRANLGGEFQNLYHQLDMAKAILASLKGSPVMEEGIWQLVRDLKSSAYDAEDVLDELDYFRLIEIVDGRSEDKFSASMALSSPSALRKAFHLSGASLLPPFKKARPTFDPVSCDWYSVSCKMKSVSDRLQRATAHIERVAHFKKLVTDDMQQPKFTNSRQTSSLLTEPEVYGRDEEKSTIVKMLMETEFSNIQNRYKSFLVLPVVGIGGVGKTTLVQYVYNDPAIITCFKVRAWACVSGFLDVKQVTIDILQSIDEEGHHPFISSLSLNNIQTMLVKKLEGRKFLIVLDDVWSCSNWELMCAPLSSGIPGSKIIITTRHHSIANSVGTISSVTLRGLQDSPFWSFFRQNAFGDASMVDHNLNLIGRKIANKLNGIPLAAKTIGKLLHKELTTEHWMSILDSNLWELRQGPEDIMPVLLLSYQHLPANIQRCFVFCSAFPKDYSFCEEELIFSWMAHGYIQCMRKDKTLEDTAREYLYELASASFFQFSTTDNLYRMHGLLHDLASSLAKDECFTSSDSFPEGIIDVVRHLYFLSPDHAKFFFRKFSLIEHGSPSNESIPGRSPGHSLELNNLRTIWFRDSTISLSDACDDGFWKMSINYKRIINLRMLCLNHINCEALPVTIGDLIHLRYLDLRFSDIAELPESVRKLYHLQVLDVRCCKNLLKLPTGINNLISIRHLLVDASSKSLAGYAGISYIGKLTSLQELDHFNVRKGSGFNIAQLKELRDMGQSLSIGYLENVGSREEASNSGLREKYRLVELNLLWNNNLKNGTSDAEISILEGLQPHQNLRHLRITNYRGSASPTWLANDLHTKYLESLYLHDCLGWEVLPPLGQLPYLKRLHFTGMGAILCIGPELYGSNSLMGFPCLEELHFENMLEWRSWCGVEKACFFPKLLTLTIKGCPNLQVLPVQQWSDQVNYKWFPCLAMLNMQNCPNIDQLPPLPHVSTLSRISLKNAGIISLMELNDEELVISGISDLMLERRFFLPFHNLRGLKSFSITSCDNFIVQPLKVQGKHGISEVSTTMHDAGCSLSNIGELKICGSGISEDVLHEILSNTGILDCLSIKDCPQVTSLELNPMVRLDYLIIEDCRALTALKCMKTLIHVSELTVLRSPKFIEGWKNLVEEAERSHLGITASLTRLHIDDLSFLTMPICRTLVYLQYLMIDTDQQTICLTSEQEQAFGTLTSLKSLVFSECSCLRSLPARLHQIPFLKSLHLSSCESIDSLPHLGLPGSLERLFIVGCDLLREKCVEGGTDQHKIAHVTEIIL</sequence>
<dbReference type="Pfam" id="PF25019">
    <property type="entry name" value="LRR_R13L1-DRL21"/>
    <property type="match status" value="1"/>
</dbReference>
<reference evidence="11" key="2">
    <citation type="submission" date="2013-04" db="UniProtKB">
        <authorList>
            <consortium name="EnsemblPlants"/>
        </authorList>
    </citation>
    <scope>IDENTIFICATION</scope>
</reference>
<reference evidence="11" key="1">
    <citation type="journal article" date="2013" name="Nat. Commun.">
        <title>Whole-genome sequencing of Oryza brachyantha reveals mechanisms underlying Oryza genome evolution.</title>
        <authorList>
            <person name="Chen J."/>
            <person name="Huang Q."/>
            <person name="Gao D."/>
            <person name="Wang J."/>
            <person name="Lang Y."/>
            <person name="Liu T."/>
            <person name="Li B."/>
            <person name="Bai Z."/>
            <person name="Luis Goicoechea J."/>
            <person name="Liang C."/>
            <person name="Chen C."/>
            <person name="Zhang W."/>
            <person name="Sun S."/>
            <person name="Liao Y."/>
            <person name="Zhang X."/>
            <person name="Yang L."/>
            <person name="Song C."/>
            <person name="Wang M."/>
            <person name="Shi J."/>
            <person name="Liu G."/>
            <person name="Liu J."/>
            <person name="Zhou H."/>
            <person name="Zhou W."/>
            <person name="Yu Q."/>
            <person name="An N."/>
            <person name="Chen Y."/>
            <person name="Cai Q."/>
            <person name="Wang B."/>
            <person name="Liu B."/>
            <person name="Min J."/>
            <person name="Huang Y."/>
            <person name="Wu H."/>
            <person name="Li Z."/>
            <person name="Zhang Y."/>
            <person name="Yin Y."/>
            <person name="Song W."/>
            <person name="Jiang J."/>
            <person name="Jackson S.A."/>
            <person name="Wing R.A."/>
            <person name="Wang J."/>
            <person name="Chen M."/>
        </authorList>
    </citation>
    <scope>NUCLEOTIDE SEQUENCE [LARGE SCALE GENOMIC DNA]</scope>
    <source>
        <strain evidence="11">cv. IRGC 101232</strain>
    </source>
</reference>
<gene>
    <name evidence="11" type="primary">LOC102714499</name>
</gene>
<keyword evidence="6" id="KW-0067">ATP-binding</keyword>
<dbReference type="HOGENOM" id="CLU_000837_8_8_1"/>
<dbReference type="OMA" id="CEEELIF"/>
<dbReference type="InterPro" id="IPR041118">
    <property type="entry name" value="Rx_N"/>
</dbReference>
<dbReference type="eggNOG" id="KOG4658">
    <property type="taxonomic scope" value="Eukaryota"/>
</dbReference>
<dbReference type="EnsemblPlants" id="OB01G14980.1">
    <property type="protein sequence ID" value="OB01G14980.1"/>
    <property type="gene ID" value="OB01G14980"/>
</dbReference>
<evidence type="ECO:0008006" key="13">
    <source>
        <dbReference type="Google" id="ProtNLM"/>
    </source>
</evidence>
<dbReference type="InterPro" id="IPR002182">
    <property type="entry name" value="NB-ARC"/>
</dbReference>
<keyword evidence="4" id="KW-0547">Nucleotide-binding</keyword>
<feature type="domain" description="Disease resistance protein winged helix" evidence="9">
    <location>
        <begin position="468"/>
        <end position="534"/>
    </location>
</feature>
<dbReference type="InterPro" id="IPR056789">
    <property type="entry name" value="LRR_R13L1-DRL21"/>
</dbReference>
<keyword evidence="5" id="KW-0611">Plant defense</keyword>
<keyword evidence="3" id="KW-0677">Repeat</keyword>
<dbReference type="PANTHER" id="PTHR36766:SF40">
    <property type="entry name" value="DISEASE RESISTANCE PROTEIN RGA3"/>
    <property type="match status" value="1"/>
</dbReference>
<proteinExistence type="inferred from homology"/>
<evidence type="ECO:0000256" key="2">
    <source>
        <dbReference type="ARBA" id="ARBA00022614"/>
    </source>
</evidence>
<dbReference type="InterPro" id="IPR032675">
    <property type="entry name" value="LRR_dom_sf"/>
</dbReference>
<keyword evidence="2" id="KW-0433">Leucine-rich repeat</keyword>
<dbReference type="InterPro" id="IPR042197">
    <property type="entry name" value="Apaf_helical"/>
</dbReference>
<dbReference type="SUPFAM" id="SSF52058">
    <property type="entry name" value="L domain-like"/>
    <property type="match status" value="2"/>
</dbReference>
<dbReference type="GO" id="GO:0051707">
    <property type="term" value="P:response to other organism"/>
    <property type="evidence" value="ECO:0007669"/>
    <property type="project" value="UniProtKB-ARBA"/>
</dbReference>
<evidence type="ECO:0000313" key="11">
    <source>
        <dbReference type="EnsemblPlants" id="OB01G14980.1"/>
    </source>
</evidence>
<keyword evidence="12" id="KW-1185">Reference proteome</keyword>
<dbReference type="Proteomes" id="UP000006038">
    <property type="component" value="Chromosome 1"/>
</dbReference>
<evidence type="ECO:0000259" key="7">
    <source>
        <dbReference type="Pfam" id="PF00931"/>
    </source>
</evidence>
<dbReference type="GO" id="GO:0043531">
    <property type="term" value="F:ADP binding"/>
    <property type="evidence" value="ECO:0007669"/>
    <property type="project" value="InterPro"/>
</dbReference>